<dbReference type="NCBIfam" id="TIGR01644">
    <property type="entry name" value="phage_P2_V"/>
    <property type="match status" value="1"/>
</dbReference>
<sequence length="189" mass="19195">MPSSDHARNVSNLVRLGAVALVDLERARCRVQVGEMLSDYLPWVVTLAGTTIIWSAPAIGEQVVVLSPAGDLADGLVLRGLYSDQFAAPAASDTLHVLRFADGAQIHYDTEAHALQATLPSGGTAIINADGGITLNGPLTVNGETVLNGDATITGTAKATTDVIGGGISLKSHKTTGVTAGSALSGGPQ</sequence>
<gene>
    <name evidence="2" type="ORF">QSH54_09125</name>
</gene>
<name>A0AAP4K9R8_9XANT</name>
<dbReference type="InterPro" id="IPR006531">
    <property type="entry name" value="Gp5/Vgr_OB"/>
</dbReference>
<organism evidence="2">
    <name type="scientific">Xanthomonas arboricola pv. pruni</name>
    <dbReference type="NCBI Taxonomy" id="69929"/>
    <lineage>
        <taxon>Bacteria</taxon>
        <taxon>Pseudomonadati</taxon>
        <taxon>Pseudomonadota</taxon>
        <taxon>Gammaproteobacteria</taxon>
        <taxon>Lysobacterales</taxon>
        <taxon>Lysobacteraceae</taxon>
        <taxon>Xanthomonas</taxon>
    </lineage>
</organism>
<dbReference type="RefSeq" id="WP_043087479.1">
    <property type="nucleotide sequence ID" value="NZ_CP044334.1"/>
</dbReference>
<evidence type="ECO:0000313" key="2">
    <source>
        <dbReference type="EMBL" id="MDN0286807.1"/>
    </source>
</evidence>
<dbReference type="Pfam" id="PF18946">
    <property type="entry name" value="Apex"/>
    <property type="match status" value="1"/>
</dbReference>
<dbReference type="InterPro" id="IPR037026">
    <property type="entry name" value="Vgr_OB-fold_dom_sf"/>
</dbReference>
<dbReference type="InterPro" id="IPR044033">
    <property type="entry name" value="GpV-like_apex"/>
</dbReference>
<evidence type="ECO:0000259" key="1">
    <source>
        <dbReference type="Pfam" id="PF04717"/>
    </source>
</evidence>
<reference evidence="2" key="1">
    <citation type="submission" date="2023-06" db="EMBL/GenBank/DDBJ databases">
        <title>Genome sequences of Xanthomonas arboricola from Serbia and Montenegro.</title>
        <authorList>
            <person name="Ilicic R."/>
            <person name="Jelusic A."/>
            <person name="Harrison J."/>
            <person name="Greer S."/>
            <person name="Grant M."/>
            <person name="Vicente J."/>
            <person name="Popovic Milovanovic T."/>
            <person name="Studholme D.J."/>
        </authorList>
    </citation>
    <scope>NUCLEOTIDE SEQUENCE</scope>
    <source>
        <strain evidence="2">Xp320</strain>
    </source>
</reference>
<dbReference type="AlphaFoldDB" id="A0AAP4K9R8"/>
<protein>
    <submittedName>
        <fullName evidence="2">Phage baseplate assembly protein V</fullName>
    </submittedName>
</protein>
<dbReference type="EMBL" id="JASVYU010000009">
    <property type="protein sequence ID" value="MDN0286807.1"/>
    <property type="molecule type" value="Genomic_DNA"/>
</dbReference>
<comment type="caution">
    <text evidence="2">The sequence shown here is derived from an EMBL/GenBank/DDBJ whole genome shotgun (WGS) entry which is preliminary data.</text>
</comment>
<dbReference type="Gene3D" id="6.20.150.10">
    <property type="match status" value="1"/>
</dbReference>
<feature type="domain" description="Gp5/Type VI secretion system Vgr protein OB-fold" evidence="1">
    <location>
        <begin position="16"/>
        <end position="82"/>
    </location>
</feature>
<accession>A0AAP4K9R8</accession>
<dbReference type="Pfam" id="PF04717">
    <property type="entry name" value="Phage_base_V"/>
    <property type="match status" value="1"/>
</dbReference>
<dbReference type="Gene3D" id="2.40.50.230">
    <property type="entry name" value="Gp5 N-terminal domain"/>
    <property type="match status" value="1"/>
</dbReference>
<dbReference type="InterPro" id="IPR013046">
    <property type="entry name" value="GpV/Gp45"/>
</dbReference>
<proteinExistence type="predicted"/>